<feature type="transmembrane region" description="Helical" evidence="1">
    <location>
        <begin position="33"/>
        <end position="62"/>
    </location>
</feature>
<feature type="transmembrane region" description="Helical" evidence="1">
    <location>
        <begin position="82"/>
        <end position="101"/>
    </location>
</feature>
<feature type="transmembrane region" description="Helical" evidence="1">
    <location>
        <begin position="611"/>
        <end position="637"/>
    </location>
</feature>
<protein>
    <recommendedName>
        <fullName evidence="2">DUF6536 domain-containing protein</fullName>
    </recommendedName>
</protein>
<dbReference type="VEuPathDB" id="FungiDB:ASPWEDRAFT_39575"/>
<dbReference type="InterPro" id="IPR046623">
    <property type="entry name" value="DUF6536"/>
</dbReference>
<keyword evidence="4" id="KW-1185">Reference proteome</keyword>
<keyword evidence="1" id="KW-0472">Membrane</keyword>
<feature type="domain" description="DUF6536" evidence="2">
    <location>
        <begin position="31"/>
        <end position="182"/>
    </location>
</feature>
<feature type="transmembrane region" description="Helical" evidence="1">
    <location>
        <begin position="570"/>
        <end position="591"/>
    </location>
</feature>
<name>A0A1L9RSP7_ASPWE</name>
<evidence type="ECO:0000313" key="4">
    <source>
        <dbReference type="Proteomes" id="UP000184383"/>
    </source>
</evidence>
<dbReference type="PANTHER" id="PTHR35395">
    <property type="entry name" value="DUF6536 DOMAIN-CONTAINING PROTEIN"/>
    <property type="match status" value="1"/>
</dbReference>
<keyword evidence="1" id="KW-1133">Transmembrane helix</keyword>
<keyword evidence="1" id="KW-0812">Transmembrane</keyword>
<proteinExistence type="predicted"/>
<feature type="transmembrane region" description="Helical" evidence="1">
    <location>
        <begin position="142"/>
        <end position="162"/>
    </location>
</feature>
<evidence type="ECO:0000313" key="3">
    <source>
        <dbReference type="EMBL" id="OJJ37837.1"/>
    </source>
</evidence>
<sequence length="717" mass="79468">MAVEEIPLMTAEEQRKSQADQPVKKRALEAWRFTVTSGALAGALILIINITTLAVVCAKYSMVDESITIYTGKCRTTRTVTTIAHVIINILSTILLAYSNFSMQCLNSPTRKEIDATHAKHCWLNIGTPSIRNLFFVSKWKALLWVILAASSFPLHMVWNAVVFETQTTNNYLAVTVTENFLTGGAFDIPEIGRDGYGWFNVDDKDASVVGPTPDYESIIQTLQNQTQNNQLERLSVQECIDGYYKQILTERKHVLLVVDNSYDDFQSAVLAVYDNRYYAMSKGVFTWMCDVDDTTTLNVCLSKDASRNWIPGIAGSDALMLGGQGNAPVRYCYSQTANTDEQCKLHVVPVFLGIVIACNVLKIASALCALYITKKDPPLCTIGDVIQSFLKNPDTHTQNRCLVSKEHFERLRPSTARGWIPRDANGWEIWSGKRYRWFKAINKWQLFVYFVTVTVLVIYAGTSFGIGSRQTSWSAIGNVGFARPDTRFELVWPGTSNVLVAFIRTNIPQVVVSYIYLTLNNMMSGILVMAEWCGYSIASGKPSKGLRVSAPVRDTNQRSNYFLSVPYKWSIPTTIIITTIHWLVSEMIFFTQVDVYLSDPGQILTNNHVFYSPLAMLPAVVLASAVVIGLLALAIFRKYPGSMPLAGGCSASMAAACQPSRVFDNGSAQSTFPQDLANEKLKWGVVHDPDGDSGGIGHATFSADEVTRLVKGGLYV</sequence>
<evidence type="ECO:0000256" key="1">
    <source>
        <dbReference type="SAM" id="Phobius"/>
    </source>
</evidence>
<feature type="transmembrane region" description="Helical" evidence="1">
    <location>
        <begin position="499"/>
        <end position="520"/>
    </location>
</feature>
<organism evidence="3 4">
    <name type="scientific">Aspergillus wentii DTO 134E9</name>
    <dbReference type="NCBI Taxonomy" id="1073089"/>
    <lineage>
        <taxon>Eukaryota</taxon>
        <taxon>Fungi</taxon>
        <taxon>Dikarya</taxon>
        <taxon>Ascomycota</taxon>
        <taxon>Pezizomycotina</taxon>
        <taxon>Eurotiomycetes</taxon>
        <taxon>Eurotiomycetidae</taxon>
        <taxon>Eurotiales</taxon>
        <taxon>Aspergillaceae</taxon>
        <taxon>Aspergillus</taxon>
        <taxon>Aspergillus subgen. Cremei</taxon>
    </lineage>
</organism>
<dbReference type="STRING" id="1073089.A0A1L9RSP7"/>
<accession>A0A1L9RSP7</accession>
<dbReference type="Proteomes" id="UP000184383">
    <property type="component" value="Unassembled WGS sequence"/>
</dbReference>
<dbReference type="GeneID" id="63750972"/>
<dbReference type="EMBL" id="KV878211">
    <property type="protein sequence ID" value="OJJ37837.1"/>
    <property type="molecule type" value="Genomic_DNA"/>
</dbReference>
<reference evidence="4" key="1">
    <citation type="journal article" date="2017" name="Genome Biol.">
        <title>Comparative genomics reveals high biological diversity and specific adaptations in the industrially and medically important fungal genus Aspergillus.</title>
        <authorList>
            <person name="de Vries R.P."/>
            <person name="Riley R."/>
            <person name="Wiebenga A."/>
            <person name="Aguilar-Osorio G."/>
            <person name="Amillis S."/>
            <person name="Uchima C.A."/>
            <person name="Anderluh G."/>
            <person name="Asadollahi M."/>
            <person name="Askin M."/>
            <person name="Barry K."/>
            <person name="Battaglia E."/>
            <person name="Bayram O."/>
            <person name="Benocci T."/>
            <person name="Braus-Stromeyer S.A."/>
            <person name="Caldana C."/>
            <person name="Canovas D."/>
            <person name="Cerqueira G.C."/>
            <person name="Chen F."/>
            <person name="Chen W."/>
            <person name="Choi C."/>
            <person name="Clum A."/>
            <person name="Dos Santos R.A."/>
            <person name="Damasio A.R."/>
            <person name="Diallinas G."/>
            <person name="Emri T."/>
            <person name="Fekete E."/>
            <person name="Flipphi M."/>
            <person name="Freyberg S."/>
            <person name="Gallo A."/>
            <person name="Gournas C."/>
            <person name="Habgood R."/>
            <person name="Hainaut M."/>
            <person name="Harispe M.L."/>
            <person name="Henrissat B."/>
            <person name="Hilden K.S."/>
            <person name="Hope R."/>
            <person name="Hossain A."/>
            <person name="Karabika E."/>
            <person name="Karaffa L."/>
            <person name="Karanyi Z."/>
            <person name="Krasevec N."/>
            <person name="Kuo A."/>
            <person name="Kusch H."/>
            <person name="LaButti K."/>
            <person name="Lagendijk E.L."/>
            <person name="Lapidus A."/>
            <person name="Levasseur A."/>
            <person name="Lindquist E."/>
            <person name="Lipzen A."/>
            <person name="Logrieco A.F."/>
            <person name="MacCabe A."/>
            <person name="Maekelae M.R."/>
            <person name="Malavazi I."/>
            <person name="Melin P."/>
            <person name="Meyer V."/>
            <person name="Mielnichuk N."/>
            <person name="Miskei M."/>
            <person name="Molnar A.P."/>
            <person name="Mule G."/>
            <person name="Ngan C.Y."/>
            <person name="Orejas M."/>
            <person name="Orosz E."/>
            <person name="Ouedraogo J.P."/>
            <person name="Overkamp K.M."/>
            <person name="Park H.-S."/>
            <person name="Perrone G."/>
            <person name="Piumi F."/>
            <person name="Punt P.J."/>
            <person name="Ram A.F."/>
            <person name="Ramon A."/>
            <person name="Rauscher S."/>
            <person name="Record E."/>
            <person name="Riano-Pachon D.M."/>
            <person name="Robert V."/>
            <person name="Roehrig J."/>
            <person name="Ruller R."/>
            <person name="Salamov A."/>
            <person name="Salih N.S."/>
            <person name="Samson R.A."/>
            <person name="Sandor E."/>
            <person name="Sanguinetti M."/>
            <person name="Schuetze T."/>
            <person name="Sepcic K."/>
            <person name="Shelest E."/>
            <person name="Sherlock G."/>
            <person name="Sophianopoulou V."/>
            <person name="Squina F.M."/>
            <person name="Sun H."/>
            <person name="Susca A."/>
            <person name="Todd R.B."/>
            <person name="Tsang A."/>
            <person name="Unkles S.E."/>
            <person name="van de Wiele N."/>
            <person name="van Rossen-Uffink D."/>
            <person name="Oliveira J.V."/>
            <person name="Vesth T.C."/>
            <person name="Visser J."/>
            <person name="Yu J.-H."/>
            <person name="Zhou M."/>
            <person name="Andersen M.R."/>
            <person name="Archer D.B."/>
            <person name="Baker S.E."/>
            <person name="Benoit I."/>
            <person name="Brakhage A.A."/>
            <person name="Braus G.H."/>
            <person name="Fischer R."/>
            <person name="Frisvad J.C."/>
            <person name="Goldman G.H."/>
            <person name="Houbraken J."/>
            <person name="Oakley B."/>
            <person name="Pocsi I."/>
            <person name="Scazzocchio C."/>
            <person name="Seiboth B."/>
            <person name="vanKuyk P.A."/>
            <person name="Wortman J."/>
            <person name="Dyer P.S."/>
            <person name="Grigoriev I.V."/>
        </authorList>
    </citation>
    <scope>NUCLEOTIDE SEQUENCE [LARGE SCALE GENOMIC DNA]</scope>
    <source>
        <strain evidence="4">DTO 134E9</strain>
    </source>
</reference>
<dbReference type="Pfam" id="PF20163">
    <property type="entry name" value="DUF6536"/>
    <property type="match status" value="1"/>
</dbReference>
<dbReference type="PANTHER" id="PTHR35395:SF1">
    <property type="entry name" value="DUF6536 DOMAIN-CONTAINING PROTEIN"/>
    <property type="match status" value="1"/>
</dbReference>
<dbReference type="OrthoDB" id="5429634at2759"/>
<dbReference type="RefSeq" id="XP_040691513.1">
    <property type="nucleotide sequence ID" value="XM_040835124.1"/>
</dbReference>
<feature type="transmembrane region" description="Helical" evidence="1">
    <location>
        <begin position="447"/>
        <end position="467"/>
    </location>
</feature>
<gene>
    <name evidence="3" type="ORF">ASPWEDRAFT_39575</name>
</gene>
<dbReference type="AlphaFoldDB" id="A0A1L9RSP7"/>
<evidence type="ECO:0000259" key="2">
    <source>
        <dbReference type="Pfam" id="PF20163"/>
    </source>
</evidence>